<sequence>MAKPHASLYTRFKRWFRRPSNSAGNVYYARLTTPQGLFYKIGFTTKASLVDRMAYGGHGDEKLIDKVFFFTQLEDAWDVEQTLLDHLSKHRAFGKYSNNPSQPLGGRGQSELFASDILGLDAALYAPQEVTTLEACEYDSDQAADGCLGIFLGIVLAPFTLGFSLFFIFGGLMEFIAATKKRTVAEKKEIVRRPRPKHPEEIQVLIDSLSELNIPASAQEKTEA</sequence>
<gene>
    <name evidence="2" type="ORF">BGP80_24195</name>
</gene>
<reference evidence="2 3" key="1">
    <citation type="submission" date="2016-08" db="EMBL/GenBank/DDBJ databases">
        <authorList>
            <person name="Seilhamer J.J."/>
        </authorList>
    </citation>
    <scope>NUCLEOTIDE SEQUENCE [LARGE SCALE GENOMIC DNA]</scope>
    <source>
        <strain evidence="2 3">KT-27</strain>
    </source>
</reference>
<keyword evidence="1" id="KW-0472">Membrane</keyword>
<feature type="transmembrane region" description="Helical" evidence="1">
    <location>
        <begin position="148"/>
        <end position="172"/>
    </location>
</feature>
<dbReference type="RefSeq" id="WP_150688481.1">
    <property type="nucleotide sequence ID" value="NZ_MIND01000018.1"/>
</dbReference>
<reference evidence="2 3" key="2">
    <citation type="submission" date="2018-03" db="EMBL/GenBank/DDBJ databases">
        <title>Draft genome of Pseudomonas putida strain KT-27.</title>
        <authorList>
            <person name="Yoshizawa S."/>
            <person name="Khan N.H."/>
            <person name="Nishimura M."/>
            <person name="Chiura H.X."/>
            <person name="Ogura Y."/>
            <person name="Hayashi T."/>
            <person name="Kogure K."/>
        </authorList>
    </citation>
    <scope>NUCLEOTIDE SEQUENCE [LARGE SCALE GENOMIC DNA]</scope>
    <source>
        <strain evidence="2 3">KT-27</strain>
    </source>
</reference>
<protein>
    <submittedName>
        <fullName evidence="2">Uncharacterized protein</fullName>
    </submittedName>
</protein>
<evidence type="ECO:0000313" key="3">
    <source>
        <dbReference type="Proteomes" id="UP000237194"/>
    </source>
</evidence>
<evidence type="ECO:0000313" key="2">
    <source>
        <dbReference type="EMBL" id="POF90878.1"/>
    </source>
</evidence>
<proteinExistence type="predicted"/>
<keyword evidence="1" id="KW-0812">Transmembrane</keyword>
<accession>A0A2S3WJV7</accession>
<comment type="caution">
    <text evidence="2">The sequence shown here is derived from an EMBL/GenBank/DDBJ whole genome shotgun (WGS) entry which is preliminary data.</text>
</comment>
<dbReference type="AlphaFoldDB" id="A0A2S3WJV7"/>
<dbReference type="Proteomes" id="UP000237194">
    <property type="component" value="Unassembled WGS sequence"/>
</dbReference>
<organism evidence="2 3">
    <name type="scientific">Pseudomonas putida</name>
    <name type="common">Arthrobacter siderocapsulatus</name>
    <dbReference type="NCBI Taxonomy" id="303"/>
    <lineage>
        <taxon>Bacteria</taxon>
        <taxon>Pseudomonadati</taxon>
        <taxon>Pseudomonadota</taxon>
        <taxon>Gammaproteobacteria</taxon>
        <taxon>Pseudomonadales</taxon>
        <taxon>Pseudomonadaceae</taxon>
        <taxon>Pseudomonas</taxon>
    </lineage>
</organism>
<name>A0A2S3WJV7_PSEPU</name>
<keyword evidence="1" id="KW-1133">Transmembrane helix</keyword>
<dbReference type="EMBL" id="MIND01000018">
    <property type="protein sequence ID" value="POF90878.1"/>
    <property type="molecule type" value="Genomic_DNA"/>
</dbReference>
<evidence type="ECO:0000256" key="1">
    <source>
        <dbReference type="SAM" id="Phobius"/>
    </source>
</evidence>